<gene>
    <name evidence="2" type="ORF">FRE64_04845</name>
</gene>
<dbReference type="EMBL" id="CP042326">
    <property type="protein sequence ID" value="QDZ39314.1"/>
    <property type="molecule type" value="Genomic_DNA"/>
</dbReference>
<dbReference type="SUPFAM" id="SSF53335">
    <property type="entry name" value="S-adenosyl-L-methionine-dependent methyltransferases"/>
    <property type="match status" value="1"/>
</dbReference>
<evidence type="ECO:0000313" key="2">
    <source>
        <dbReference type="EMBL" id="QDZ39314.1"/>
    </source>
</evidence>
<proteinExistence type="predicted"/>
<feature type="domain" description="Methyltransferase" evidence="1">
    <location>
        <begin position="51"/>
        <end position="157"/>
    </location>
</feature>
<dbReference type="OrthoDB" id="649979at2"/>
<accession>A0A5B8NJV4</accession>
<name>A0A5B8NJV4_9CHRO</name>
<keyword evidence="2" id="KW-0489">Methyltransferase</keyword>
<protein>
    <submittedName>
        <fullName evidence="2">Methyltransferase domain-containing protein</fullName>
    </submittedName>
</protein>
<dbReference type="CDD" id="cd02440">
    <property type="entry name" value="AdoMet_MTases"/>
    <property type="match status" value="1"/>
</dbReference>
<dbReference type="Gene3D" id="3.40.50.150">
    <property type="entry name" value="Vaccinia Virus protein VP39"/>
    <property type="match status" value="1"/>
</dbReference>
<dbReference type="GO" id="GO:0032259">
    <property type="term" value="P:methylation"/>
    <property type="evidence" value="ECO:0007669"/>
    <property type="project" value="UniProtKB-KW"/>
</dbReference>
<evidence type="ECO:0000313" key="3">
    <source>
        <dbReference type="Proteomes" id="UP000318453"/>
    </source>
</evidence>
<dbReference type="PANTHER" id="PTHR43464:SF91">
    <property type="entry name" value="SLL0487 PROTEIN"/>
    <property type="match status" value="1"/>
</dbReference>
<organism evidence="2 3">
    <name type="scientific">Euhalothece natronophila Z-M001</name>
    <dbReference type="NCBI Taxonomy" id="522448"/>
    <lineage>
        <taxon>Bacteria</taxon>
        <taxon>Bacillati</taxon>
        <taxon>Cyanobacteriota</taxon>
        <taxon>Cyanophyceae</taxon>
        <taxon>Oscillatoriophycideae</taxon>
        <taxon>Chroococcales</taxon>
        <taxon>Halothecacae</taxon>
        <taxon>Halothece cluster</taxon>
        <taxon>Euhalothece</taxon>
    </lineage>
</organism>
<dbReference type="Pfam" id="PF13847">
    <property type="entry name" value="Methyltransf_31"/>
    <property type="match status" value="1"/>
</dbReference>
<dbReference type="RefSeq" id="WP_146294918.1">
    <property type="nucleotide sequence ID" value="NZ_CP042326.1"/>
</dbReference>
<keyword evidence="2" id="KW-0808">Transferase</keyword>
<dbReference type="InterPro" id="IPR029063">
    <property type="entry name" value="SAM-dependent_MTases_sf"/>
</dbReference>
<reference evidence="2" key="1">
    <citation type="submission" date="2019-08" db="EMBL/GenBank/DDBJ databases">
        <title>Carotenoids and Carotenoid Binding Proteins in the Halophilic Cyanobacterium Euhalothece sp. ZM00.</title>
        <authorList>
            <person name="Cho S.M."/>
            <person name="Song J.Y."/>
            <person name="Park Y.-I."/>
        </authorList>
    </citation>
    <scope>NUCLEOTIDE SEQUENCE [LARGE SCALE GENOMIC DNA]</scope>
    <source>
        <strain evidence="2">Z-M001</strain>
    </source>
</reference>
<dbReference type="GO" id="GO:0008168">
    <property type="term" value="F:methyltransferase activity"/>
    <property type="evidence" value="ECO:0007669"/>
    <property type="project" value="UniProtKB-KW"/>
</dbReference>
<dbReference type="KEGG" id="enn:FRE64_04845"/>
<evidence type="ECO:0000259" key="1">
    <source>
        <dbReference type="Pfam" id="PF13847"/>
    </source>
</evidence>
<dbReference type="InterPro" id="IPR025714">
    <property type="entry name" value="Methyltranfer_dom"/>
</dbReference>
<keyword evidence="3" id="KW-1185">Reference proteome</keyword>
<dbReference type="PANTHER" id="PTHR43464">
    <property type="entry name" value="METHYLTRANSFERASE"/>
    <property type="match status" value="1"/>
</dbReference>
<dbReference type="AlphaFoldDB" id="A0A5B8NJV4"/>
<dbReference type="Proteomes" id="UP000318453">
    <property type="component" value="Chromosome"/>
</dbReference>
<sequence>MTESIREQFNFGPYPRIPFEQSPQSDPTVLWTHNLVTPFYLRDRQVINPADKVILDVGCGTGYGTLALAQANPEAKVIGIDLSEESIQWARSRVATHHREDIQLQVMDLQSVSRLGLTFDYINCDEVFYLSDTPVADFEALMAVLKPDGIIRANFHSAYQRADVYRGQTAFQKLGLFDHNPEAEEINTVQAVMKSLKSSVNLKSRTWKSEYEQPDATENILMNYLFQRDRGCTLSDVFSYLEQSELELIKMVNWHQWHLWDLFKNPESFPPEVAQLFSEVSETQRLELFELFHPVHRLLDFWCSRPQTEKPRPISQWRVEDWAKQWSKLQVYLHPQLRTEEFREACINSIRSQKPLALTNYLNPYLNYPVVVDTSTLNCLLPLIENSPQSLHSLLKRWLELSPRDPISLEPILPEQALAELKNILTRLEVFLYVLVAES</sequence>